<dbReference type="SUPFAM" id="SSF47986">
    <property type="entry name" value="DEATH domain"/>
    <property type="match status" value="1"/>
</dbReference>
<feature type="domain" description="Death" evidence="2">
    <location>
        <begin position="237"/>
        <end position="299"/>
    </location>
</feature>
<feature type="compositionally biased region" description="Basic and acidic residues" evidence="1">
    <location>
        <begin position="107"/>
        <end position="122"/>
    </location>
</feature>
<evidence type="ECO:0000313" key="3">
    <source>
        <dbReference type="Proteomes" id="UP000694865"/>
    </source>
</evidence>
<accession>A0ABM0MAA3</accession>
<proteinExistence type="predicted"/>
<dbReference type="Proteomes" id="UP000694865">
    <property type="component" value="Unplaced"/>
</dbReference>
<evidence type="ECO:0000256" key="1">
    <source>
        <dbReference type="SAM" id="MobiDB-lite"/>
    </source>
</evidence>
<dbReference type="Gene3D" id="1.10.533.10">
    <property type="entry name" value="Death Domain, Fas"/>
    <property type="match status" value="1"/>
</dbReference>
<dbReference type="GeneID" id="100377177"/>
<keyword evidence="3" id="KW-1185">Reference proteome</keyword>
<sequence length="302" mass="34833">MRKGGYFSAAYNAIRGSEDKELRNLAADTFFYNFDFLNVKLEKLEQSQIDIQATSEEKIKEKDLIIEGLHGKLEKLQKSMIVMQDTLEEKIKEKESEIVQLNRKTSRMKEEQEKALKESQDSYKKKIDELKENNDKLHQDLLNQLEQLQTPTQERGQNECASLSDENNASLEAHDGQRRHTGNFQPASTLPLTADQVDCAEEQGTIGDMHINHLKLKMKHKLYNELNLEIPGSGCGYQHLAEHLGMPPDEIMYLTQNNNPARAVLEWWSKSKETTISNLHKYLIKIGYTMLAKELADYYNLE</sequence>
<name>A0ABM0MAA3_SACKO</name>
<dbReference type="Pfam" id="PF00531">
    <property type="entry name" value="Death"/>
    <property type="match status" value="1"/>
</dbReference>
<dbReference type="InterPro" id="IPR000488">
    <property type="entry name" value="Death_dom"/>
</dbReference>
<organism evidence="3 4">
    <name type="scientific">Saccoglossus kowalevskii</name>
    <name type="common">Acorn worm</name>
    <dbReference type="NCBI Taxonomy" id="10224"/>
    <lineage>
        <taxon>Eukaryota</taxon>
        <taxon>Metazoa</taxon>
        <taxon>Hemichordata</taxon>
        <taxon>Enteropneusta</taxon>
        <taxon>Harrimaniidae</taxon>
        <taxon>Saccoglossus</taxon>
    </lineage>
</organism>
<evidence type="ECO:0000259" key="2">
    <source>
        <dbReference type="PROSITE" id="PS50017"/>
    </source>
</evidence>
<evidence type="ECO:0000313" key="4">
    <source>
        <dbReference type="RefSeq" id="XP_006816944.1"/>
    </source>
</evidence>
<reference evidence="4" key="1">
    <citation type="submission" date="2025-08" db="UniProtKB">
        <authorList>
            <consortium name="RefSeq"/>
        </authorList>
    </citation>
    <scope>IDENTIFICATION</scope>
    <source>
        <tissue evidence="4">Testes</tissue>
    </source>
</reference>
<gene>
    <name evidence="4" type="primary">LOC100377177</name>
</gene>
<dbReference type="RefSeq" id="XP_006816944.1">
    <property type="nucleotide sequence ID" value="XM_006816881.1"/>
</dbReference>
<dbReference type="PROSITE" id="PS50017">
    <property type="entry name" value="DEATH_DOMAIN"/>
    <property type="match status" value="1"/>
</dbReference>
<feature type="region of interest" description="Disordered" evidence="1">
    <location>
        <begin position="102"/>
        <end position="122"/>
    </location>
</feature>
<dbReference type="InterPro" id="IPR011029">
    <property type="entry name" value="DEATH-like_dom_sf"/>
</dbReference>
<protein>
    <submittedName>
        <fullName evidence="4">Myosin-6-like</fullName>
    </submittedName>
</protein>